<evidence type="ECO:0000259" key="9">
    <source>
        <dbReference type="Pfam" id="PF02503"/>
    </source>
</evidence>
<accession>A0ABQ5V3F4</accession>
<dbReference type="SUPFAM" id="SSF140356">
    <property type="entry name" value="PPK N-terminal domain-like"/>
    <property type="match status" value="1"/>
</dbReference>
<organism evidence="13 14">
    <name type="scientific">Algimonas porphyrae</name>
    <dbReference type="NCBI Taxonomy" id="1128113"/>
    <lineage>
        <taxon>Bacteria</taxon>
        <taxon>Pseudomonadati</taxon>
        <taxon>Pseudomonadota</taxon>
        <taxon>Alphaproteobacteria</taxon>
        <taxon>Maricaulales</taxon>
        <taxon>Robiginitomaculaceae</taxon>
        <taxon>Algimonas</taxon>
    </lineage>
</organism>
<keyword evidence="2 6" id="KW-0808">Transferase</keyword>
<dbReference type="InterPro" id="IPR025200">
    <property type="entry name" value="PPK_C_dom2"/>
</dbReference>
<dbReference type="InterPro" id="IPR025198">
    <property type="entry name" value="PPK_N_dom"/>
</dbReference>
<evidence type="ECO:0000256" key="8">
    <source>
        <dbReference type="SAM" id="MobiDB-lite"/>
    </source>
</evidence>
<gene>
    <name evidence="6 13" type="primary">ppk</name>
    <name evidence="13" type="ORF">GCM10007854_22090</name>
</gene>
<dbReference type="CDD" id="cd09168">
    <property type="entry name" value="PLDc_PaPPK1_C2_like"/>
    <property type="match status" value="1"/>
</dbReference>
<feature type="domain" description="Polyphosphate kinase C-terminal" evidence="12">
    <location>
        <begin position="328"/>
        <end position="492"/>
    </location>
</feature>
<dbReference type="InterPro" id="IPR003414">
    <property type="entry name" value="PP_kinase"/>
</dbReference>
<protein>
    <recommendedName>
        <fullName evidence="6 7">Polyphosphate kinase</fullName>
        <ecNumber evidence="6 7">2.7.4.1</ecNumber>
    </recommendedName>
    <alternativeName>
        <fullName evidence="6">ATP-polyphosphate phosphotransferase</fullName>
    </alternativeName>
    <alternativeName>
        <fullName evidence="6">Polyphosphoric acid kinase</fullName>
    </alternativeName>
</protein>
<comment type="cofactor">
    <cofactor evidence="6">
        <name>Mg(2+)</name>
        <dbReference type="ChEBI" id="CHEBI:18420"/>
    </cofactor>
</comment>
<dbReference type="NCBIfam" id="NF003917">
    <property type="entry name" value="PRK05443.1-1"/>
    <property type="match status" value="1"/>
</dbReference>
<feature type="domain" description="Polyphosphate kinase N-terminal" evidence="10">
    <location>
        <begin position="9"/>
        <end position="113"/>
    </location>
</feature>
<dbReference type="CDD" id="cd09165">
    <property type="entry name" value="PLDc_PaPPK1_C1_like"/>
    <property type="match status" value="1"/>
</dbReference>
<evidence type="ECO:0000256" key="3">
    <source>
        <dbReference type="ARBA" id="ARBA00022741"/>
    </source>
</evidence>
<evidence type="ECO:0000256" key="4">
    <source>
        <dbReference type="ARBA" id="ARBA00022777"/>
    </source>
</evidence>
<dbReference type="InterPro" id="IPR036832">
    <property type="entry name" value="PPK_N_dom_sf"/>
</dbReference>
<keyword evidence="4 6" id="KW-0418">Kinase</keyword>
<dbReference type="NCBIfam" id="NF003921">
    <property type="entry name" value="PRK05443.2-2"/>
    <property type="match status" value="1"/>
</dbReference>
<dbReference type="Gene3D" id="3.30.870.10">
    <property type="entry name" value="Endonuclease Chain A"/>
    <property type="match status" value="2"/>
</dbReference>
<evidence type="ECO:0000313" key="14">
    <source>
        <dbReference type="Proteomes" id="UP001161390"/>
    </source>
</evidence>
<dbReference type="Pfam" id="PF17941">
    <property type="entry name" value="PP_kinase_C_1"/>
    <property type="match status" value="1"/>
</dbReference>
<feature type="binding site" evidence="6">
    <location>
        <position position="588"/>
    </location>
    <ligand>
        <name>ATP</name>
        <dbReference type="ChEBI" id="CHEBI:30616"/>
    </ligand>
</feature>
<feature type="domain" description="Polyphosphate kinase middle" evidence="9">
    <location>
        <begin position="126"/>
        <end position="299"/>
    </location>
</feature>
<keyword evidence="5 6" id="KW-0067">ATP-binding</keyword>
<evidence type="ECO:0000256" key="2">
    <source>
        <dbReference type="ARBA" id="ARBA00022679"/>
    </source>
</evidence>
<keyword evidence="3 6" id="KW-0547">Nucleotide-binding</keyword>
<proteinExistence type="inferred from homology"/>
<evidence type="ECO:0000256" key="6">
    <source>
        <dbReference type="HAMAP-Rule" id="MF_00347"/>
    </source>
</evidence>
<dbReference type="Gene3D" id="3.30.1840.10">
    <property type="entry name" value="Polyphosphate kinase middle domain"/>
    <property type="match status" value="1"/>
</dbReference>
<keyword evidence="6" id="KW-0479">Metal-binding</keyword>
<feature type="binding site" evidence="6">
    <location>
        <position position="371"/>
    </location>
    <ligand>
        <name>Mg(2+)</name>
        <dbReference type="ChEBI" id="CHEBI:18420"/>
    </ligand>
</feature>
<name>A0ABQ5V3F4_9PROT</name>
<dbReference type="SUPFAM" id="SSF143724">
    <property type="entry name" value="PHP14-like"/>
    <property type="match status" value="1"/>
</dbReference>
<dbReference type="Pfam" id="PF02503">
    <property type="entry name" value="PP_kinase"/>
    <property type="match status" value="1"/>
</dbReference>
<comment type="catalytic activity">
    <reaction evidence="6 7">
        <text>[phosphate](n) + ATP = [phosphate](n+1) + ADP</text>
        <dbReference type="Rhea" id="RHEA:19573"/>
        <dbReference type="Rhea" id="RHEA-COMP:9859"/>
        <dbReference type="Rhea" id="RHEA-COMP:14280"/>
        <dbReference type="ChEBI" id="CHEBI:16838"/>
        <dbReference type="ChEBI" id="CHEBI:30616"/>
        <dbReference type="ChEBI" id="CHEBI:456216"/>
        <dbReference type="EC" id="2.7.4.1"/>
    </reaction>
</comment>
<feature type="region of interest" description="Disordered" evidence="8">
    <location>
        <begin position="655"/>
        <end position="718"/>
    </location>
</feature>
<comment type="function">
    <text evidence="6 7">Catalyzes the reversible transfer of the terminal phosphate of ATP to form a long-chain polyphosphate (polyP).</text>
</comment>
<evidence type="ECO:0000256" key="5">
    <source>
        <dbReference type="ARBA" id="ARBA00022840"/>
    </source>
</evidence>
<comment type="PTM">
    <text evidence="6 7">An intermediate of this reaction is the autophosphorylated ppk in which a phosphate is covalently linked to a histidine residue through a N-P bond.</text>
</comment>
<dbReference type="SUPFAM" id="SSF56024">
    <property type="entry name" value="Phospholipase D/nuclease"/>
    <property type="match status" value="2"/>
</dbReference>
<sequence>MPTASHQRYFNRELSWLQFNHRVMEEARNKRVPLLERLRFLSISASNLDEFYMVRVAGLRTQMLAGMNAPSFDGLTPERQLDKIAKRVDDLITAQEKCWVSIRSELATRKISVLTVSDLDDQALSELQTRFDAQILPLLSPLSVDPAHPFPFLSNLSLGLVASLAHKTEADEQAFALVPIPSHLPRFLQLSAGTKKREYLQIEDVIAYFLPSLFPDFDMRNHGLFRITRDSDIAIDEEAEDLVRHFEFLLKERRRGRVIRLELNEGIETELRDFLVENFECWDEDIQEAKFLGMVDLKGLIDNGRNDLLFPPFQARFPERIRDYDGDHFAAIAAKDILVHHPYEEFDVVIQFLRQAARDPDVVVIKQTLYRTSDDSPIVRALIDAAESGKSVTALVELQARFDEASNLRFARDLERAGVQVVYGLLGFKTHAKVSLVIRREGERLQTYTHLGTGNYHALNAKIYTDLALFTADPVIGADVGKLFNFVTSSSRPRDLAKLSLAPHGLRDRLFEQIDAEIDNAKAGRPSGIWAKLNALVDKGVIDKLYEASQAGVPIELVVRGICCLRPGVKGLSETIRVKSIVGRFLEHSRVVAFGNGHALPSQNAKLFMSSADWMPRNLDRRIETLVPIESATVHDQVLDQIMVANLMDNENSWDLQPNGKYARRKASEDEEPFSAHKYFMDNPSLSGRGHALKTSRPKDLPDPPRVPVKSVDPSAGD</sequence>
<feature type="binding site" evidence="6">
    <location>
        <position position="464"/>
    </location>
    <ligand>
        <name>ATP</name>
        <dbReference type="ChEBI" id="CHEBI:30616"/>
    </ligand>
</feature>
<dbReference type="NCBIfam" id="NF003919">
    <property type="entry name" value="PRK05443.1-4"/>
    <property type="match status" value="1"/>
</dbReference>
<dbReference type="Pfam" id="PF13090">
    <property type="entry name" value="PP_kinase_C"/>
    <property type="match status" value="1"/>
</dbReference>
<keyword evidence="14" id="KW-1185">Reference proteome</keyword>
<comment type="caution">
    <text evidence="13">The sequence shown here is derived from an EMBL/GenBank/DDBJ whole genome shotgun (WGS) entry which is preliminary data.</text>
</comment>
<evidence type="ECO:0000259" key="12">
    <source>
        <dbReference type="Pfam" id="PF17941"/>
    </source>
</evidence>
<dbReference type="HAMAP" id="MF_00347">
    <property type="entry name" value="Polyphosphate_kinase"/>
    <property type="match status" value="1"/>
</dbReference>
<dbReference type="Proteomes" id="UP001161390">
    <property type="component" value="Unassembled WGS sequence"/>
</dbReference>
<feature type="binding site" evidence="6">
    <location>
        <position position="47"/>
    </location>
    <ligand>
        <name>ATP</name>
        <dbReference type="ChEBI" id="CHEBI:30616"/>
    </ligand>
</feature>
<dbReference type="EMBL" id="BSNJ01000004">
    <property type="protein sequence ID" value="GLQ21254.1"/>
    <property type="molecule type" value="Genomic_DNA"/>
</dbReference>
<dbReference type="EC" id="2.7.4.1" evidence="6 7"/>
<evidence type="ECO:0000259" key="10">
    <source>
        <dbReference type="Pfam" id="PF13089"/>
    </source>
</evidence>
<reference evidence="13" key="2">
    <citation type="submission" date="2023-01" db="EMBL/GenBank/DDBJ databases">
        <title>Draft genome sequence of Algimonas porphyrae strain NBRC 108216.</title>
        <authorList>
            <person name="Sun Q."/>
            <person name="Mori K."/>
        </authorList>
    </citation>
    <scope>NUCLEOTIDE SEQUENCE</scope>
    <source>
        <strain evidence="13">NBRC 108216</strain>
    </source>
</reference>
<dbReference type="NCBIfam" id="TIGR03705">
    <property type="entry name" value="poly_P_kin"/>
    <property type="match status" value="1"/>
</dbReference>
<feature type="domain" description="Polyphosphate kinase C-terminal" evidence="11">
    <location>
        <begin position="499"/>
        <end position="675"/>
    </location>
</feature>
<evidence type="ECO:0000259" key="11">
    <source>
        <dbReference type="Pfam" id="PF13090"/>
    </source>
</evidence>
<dbReference type="Gene3D" id="1.20.58.310">
    <property type="entry name" value="Polyphosphate kinase N-terminal domain"/>
    <property type="match status" value="1"/>
</dbReference>
<feature type="active site" description="Phosphohistidine intermediate" evidence="6">
    <location>
        <position position="431"/>
    </location>
</feature>
<evidence type="ECO:0000256" key="1">
    <source>
        <dbReference type="ARBA" id="ARBA00022553"/>
    </source>
</evidence>
<dbReference type="InterPro" id="IPR041108">
    <property type="entry name" value="PP_kinase_C_1"/>
</dbReference>
<feature type="binding site" evidence="6">
    <location>
        <position position="560"/>
    </location>
    <ligand>
        <name>ATP</name>
        <dbReference type="ChEBI" id="CHEBI:30616"/>
    </ligand>
</feature>
<dbReference type="InterPro" id="IPR036830">
    <property type="entry name" value="PP_kinase_middle_dom_sf"/>
</dbReference>
<reference evidence="13" key="1">
    <citation type="journal article" date="2014" name="Int. J. Syst. Evol. Microbiol.">
        <title>Complete genome of a new Firmicutes species belonging to the dominant human colonic microbiota ('Ruminococcus bicirculans') reveals two chromosomes and a selective capacity to utilize plant glucans.</title>
        <authorList>
            <consortium name="NISC Comparative Sequencing Program"/>
            <person name="Wegmann U."/>
            <person name="Louis P."/>
            <person name="Goesmann A."/>
            <person name="Henrissat B."/>
            <person name="Duncan S.H."/>
            <person name="Flint H.J."/>
        </authorList>
    </citation>
    <scope>NUCLEOTIDE SEQUENCE</scope>
    <source>
        <strain evidence="13">NBRC 108216</strain>
    </source>
</reference>
<dbReference type="RefSeq" id="WP_284372602.1">
    <property type="nucleotide sequence ID" value="NZ_BSNJ01000004.1"/>
</dbReference>
<dbReference type="NCBIfam" id="NF003918">
    <property type="entry name" value="PRK05443.1-2"/>
    <property type="match status" value="1"/>
</dbReference>
<evidence type="ECO:0000313" key="13">
    <source>
        <dbReference type="EMBL" id="GLQ21254.1"/>
    </source>
</evidence>
<dbReference type="InterPro" id="IPR024953">
    <property type="entry name" value="PP_kinase_middle"/>
</dbReference>
<feature type="binding site" evidence="6">
    <location>
        <position position="401"/>
    </location>
    <ligand>
        <name>Mg(2+)</name>
        <dbReference type="ChEBI" id="CHEBI:18420"/>
    </ligand>
</feature>
<keyword evidence="6" id="KW-0460">Magnesium</keyword>
<dbReference type="GO" id="GO:0016301">
    <property type="term" value="F:kinase activity"/>
    <property type="evidence" value="ECO:0007669"/>
    <property type="project" value="UniProtKB-KW"/>
</dbReference>
<keyword evidence="1 6" id="KW-0597">Phosphoprotein</keyword>
<dbReference type="PIRSF" id="PIRSF015589">
    <property type="entry name" value="PP_kinase"/>
    <property type="match status" value="1"/>
</dbReference>
<dbReference type="PANTHER" id="PTHR30218:SF0">
    <property type="entry name" value="POLYPHOSPHATE KINASE"/>
    <property type="match status" value="1"/>
</dbReference>
<evidence type="ECO:0000256" key="7">
    <source>
        <dbReference type="RuleBase" id="RU003800"/>
    </source>
</evidence>
<dbReference type="PANTHER" id="PTHR30218">
    <property type="entry name" value="POLYPHOSPHATE KINASE"/>
    <property type="match status" value="1"/>
</dbReference>
<comment type="similarity">
    <text evidence="6 7">Belongs to the polyphosphate kinase 1 (PPK1) family.</text>
</comment>
<dbReference type="Pfam" id="PF13089">
    <property type="entry name" value="PP_kinase_N"/>
    <property type="match status" value="1"/>
</dbReference>